<dbReference type="InterPro" id="IPR011527">
    <property type="entry name" value="ABC1_TM_dom"/>
</dbReference>
<dbReference type="PROSITE" id="PS00211">
    <property type="entry name" value="ABC_TRANSPORTER_1"/>
    <property type="match status" value="1"/>
</dbReference>
<evidence type="ECO:0000256" key="3">
    <source>
        <dbReference type="ARBA" id="ARBA00022692"/>
    </source>
</evidence>
<dbReference type="Gene3D" id="3.40.50.300">
    <property type="entry name" value="P-loop containing nucleotide triphosphate hydrolases"/>
    <property type="match status" value="1"/>
</dbReference>
<dbReference type="GO" id="GO:0016887">
    <property type="term" value="F:ATP hydrolysis activity"/>
    <property type="evidence" value="ECO:0007669"/>
    <property type="project" value="InterPro"/>
</dbReference>
<feature type="domain" description="ABC transporter" evidence="10">
    <location>
        <begin position="326"/>
        <end position="540"/>
    </location>
</feature>
<dbReference type="SUPFAM" id="SSF90123">
    <property type="entry name" value="ABC transporter transmembrane region"/>
    <property type="match status" value="1"/>
</dbReference>
<dbReference type="InterPro" id="IPR003593">
    <property type="entry name" value="AAA+_ATPase"/>
</dbReference>
<dbReference type="GO" id="GO:0005524">
    <property type="term" value="F:ATP binding"/>
    <property type="evidence" value="ECO:0007669"/>
    <property type="project" value="UniProtKB-KW"/>
</dbReference>
<evidence type="ECO:0000256" key="1">
    <source>
        <dbReference type="ARBA" id="ARBA00008575"/>
    </source>
</evidence>
<dbReference type="PANTHER" id="PTHR11384">
    <property type="entry name" value="ATP-BINDING CASSETTE, SUB-FAMILY D MEMBER"/>
    <property type="match status" value="1"/>
</dbReference>
<feature type="transmembrane region" description="Helical" evidence="9">
    <location>
        <begin position="78"/>
        <end position="96"/>
    </location>
</feature>
<reference evidence="12" key="1">
    <citation type="submission" date="2025-08" db="UniProtKB">
        <authorList>
            <consortium name="RefSeq"/>
        </authorList>
    </citation>
    <scope>IDENTIFICATION</scope>
</reference>
<keyword evidence="3 9" id="KW-0812">Transmembrane</keyword>
<proteinExistence type="inferred from homology"/>
<evidence type="ECO:0000256" key="9">
    <source>
        <dbReference type="SAM" id="Phobius"/>
    </source>
</evidence>
<keyword evidence="4" id="KW-0547">Nucleotide-binding</keyword>
<keyword evidence="2" id="KW-0813">Transport</keyword>
<keyword evidence="5 12" id="KW-0067">ATP-binding</keyword>
<evidence type="ECO:0000256" key="4">
    <source>
        <dbReference type="ARBA" id="ARBA00022741"/>
    </source>
</evidence>
<dbReference type="PROSITE" id="PS50893">
    <property type="entry name" value="ABC_TRANSPORTER_2"/>
    <property type="match status" value="1"/>
</dbReference>
<dbReference type="SMART" id="SM00382">
    <property type="entry name" value="AAA"/>
    <property type="match status" value="1"/>
</dbReference>
<keyword evidence="6" id="KW-1278">Translocase</keyword>
<dbReference type="CTD" id="5826"/>
<dbReference type="GO" id="GO:0042760">
    <property type="term" value="P:very long-chain fatty acid catabolic process"/>
    <property type="evidence" value="ECO:0007669"/>
    <property type="project" value="TreeGrafter"/>
</dbReference>
<dbReference type="RefSeq" id="XP_021102164.1">
    <property type="nucleotide sequence ID" value="XM_021246505.1"/>
</dbReference>
<dbReference type="Pfam" id="PF00005">
    <property type="entry name" value="ABC_tran"/>
    <property type="match status" value="1"/>
</dbReference>
<evidence type="ECO:0000313" key="11">
    <source>
        <dbReference type="Proteomes" id="UP000694906"/>
    </source>
</evidence>
<evidence type="ECO:0000256" key="7">
    <source>
        <dbReference type="ARBA" id="ARBA00022989"/>
    </source>
</evidence>
<name>A0AAX6S164_HETGA</name>
<evidence type="ECO:0000256" key="8">
    <source>
        <dbReference type="ARBA" id="ARBA00023136"/>
    </source>
</evidence>
<feature type="transmembrane region" description="Helical" evidence="9">
    <location>
        <begin position="39"/>
        <end position="58"/>
    </location>
</feature>
<dbReference type="PANTHER" id="PTHR11384:SF59">
    <property type="entry name" value="LYSOSOMAL COBALAMIN TRANSPORTER ABCD4"/>
    <property type="match status" value="1"/>
</dbReference>
<dbReference type="InterPro" id="IPR017871">
    <property type="entry name" value="ABC_transporter-like_CS"/>
</dbReference>
<dbReference type="SUPFAM" id="SSF52540">
    <property type="entry name" value="P-loop containing nucleoside triphosphate hydrolases"/>
    <property type="match status" value="1"/>
</dbReference>
<evidence type="ECO:0000256" key="5">
    <source>
        <dbReference type="ARBA" id="ARBA00022840"/>
    </source>
</evidence>
<dbReference type="InterPro" id="IPR003439">
    <property type="entry name" value="ABC_transporter-like_ATP-bd"/>
</dbReference>
<protein>
    <submittedName>
        <fullName evidence="12">ATP-binding cassette sub-family D member 4 isoform X3</fullName>
    </submittedName>
</protein>
<evidence type="ECO:0000259" key="10">
    <source>
        <dbReference type="PROSITE" id="PS50893"/>
    </source>
</evidence>
<comment type="similarity">
    <text evidence="1">Belongs to the ABC transporter superfamily. ABCD family. Peroxisomal fatty acyl CoA transporter (TC 3.A.1.203) subfamily.</text>
</comment>
<dbReference type="GO" id="GO:0006635">
    <property type="term" value="P:fatty acid beta-oxidation"/>
    <property type="evidence" value="ECO:0007669"/>
    <property type="project" value="TreeGrafter"/>
</dbReference>
<dbReference type="AlphaFoldDB" id="A0AAX6S164"/>
<dbReference type="InterPro" id="IPR027417">
    <property type="entry name" value="P-loop_NTPase"/>
</dbReference>
<keyword evidence="7 9" id="KW-1133">Transmembrane helix</keyword>
<dbReference type="FunFam" id="3.40.50.300:FF:001178">
    <property type="entry name" value="ATP-binding cassette sub-family D member 4 isoform X1"/>
    <property type="match status" value="1"/>
</dbReference>
<organism evidence="11 12">
    <name type="scientific">Heterocephalus glaber</name>
    <name type="common">Naked mole rat</name>
    <dbReference type="NCBI Taxonomy" id="10181"/>
    <lineage>
        <taxon>Eukaryota</taxon>
        <taxon>Metazoa</taxon>
        <taxon>Chordata</taxon>
        <taxon>Craniata</taxon>
        <taxon>Vertebrata</taxon>
        <taxon>Euteleostomi</taxon>
        <taxon>Mammalia</taxon>
        <taxon>Eutheria</taxon>
        <taxon>Euarchontoglires</taxon>
        <taxon>Glires</taxon>
        <taxon>Rodentia</taxon>
        <taxon>Hystricomorpha</taxon>
        <taxon>Bathyergidae</taxon>
        <taxon>Heterocephalus</taxon>
    </lineage>
</organism>
<evidence type="ECO:0000313" key="12">
    <source>
        <dbReference type="RefSeq" id="XP_021102164.1"/>
    </source>
</evidence>
<feature type="transmembrane region" description="Helical" evidence="9">
    <location>
        <begin position="209"/>
        <end position="230"/>
    </location>
</feature>
<dbReference type="GO" id="GO:0005324">
    <property type="term" value="F:long-chain fatty acid transmembrane transporter activity"/>
    <property type="evidence" value="ECO:0007669"/>
    <property type="project" value="TreeGrafter"/>
</dbReference>
<dbReference type="GeneID" id="101701894"/>
<dbReference type="Proteomes" id="UP000694906">
    <property type="component" value="Unplaced"/>
</dbReference>
<evidence type="ECO:0000256" key="6">
    <source>
        <dbReference type="ARBA" id="ARBA00022967"/>
    </source>
</evidence>
<dbReference type="InterPro" id="IPR036640">
    <property type="entry name" value="ABC1_TM_sf"/>
</dbReference>
<sequence>MAVPRPAPRTGARPKLDLQFLQRFLRIQKVLFPSWSSQNVLMFLTLLCVALLEQLVIYQVGLVPSQYYGVLGNKDLDGFKALTFLAVVLIVLNSTLKSFDQFISSLLYVSWRKDLTEHLHRLYFRARVYYTLNVLRDDIDNPDQRISQDVERLCRQLSSMASKLIISPFTLIYYTFQCFQRAGHVEHMRTDRRLQRLLQTQRELMSKELWLYIGVNTFDYMGSVLSYIVISIPIFSGVYGDLSPTELSTLVSKNAFVCIYLISCFTKLIDLSTTLSDVAGYTHRLGELQEALLDIFLTSQDCESEQGLDRAPGWPAPEASDTAFLLERVCISAPSSDKPLVKDLTLKICEGQSLLITGNTGTGKTSLLRVLGSLWASTRGSVQMLTDFGPHGVLFLPQKPFFTDGTLREQVIYPLKEIYPDSGSTDDERILRFLELAGLSSLVARTEGLDQQVDWNWYDVLSPGEMQRLSFARLFYLQPKYAVLDEATSALTEEVESELYHIGQQLGMTFISVGHRPSLEKFHSWVLKLCGGGRWELTRIKVE</sequence>
<dbReference type="GO" id="GO:0007031">
    <property type="term" value="P:peroxisome organization"/>
    <property type="evidence" value="ECO:0007669"/>
    <property type="project" value="TreeGrafter"/>
</dbReference>
<keyword evidence="8 9" id="KW-0472">Membrane</keyword>
<dbReference type="GO" id="GO:0140359">
    <property type="term" value="F:ABC-type transporter activity"/>
    <property type="evidence" value="ECO:0007669"/>
    <property type="project" value="InterPro"/>
</dbReference>
<gene>
    <name evidence="12" type="primary">Abcd4</name>
</gene>
<dbReference type="InterPro" id="IPR050835">
    <property type="entry name" value="ABC_transporter_sub-D"/>
</dbReference>
<dbReference type="GO" id="GO:0015910">
    <property type="term" value="P:long-chain fatty acid import into peroxisome"/>
    <property type="evidence" value="ECO:0007669"/>
    <property type="project" value="TreeGrafter"/>
</dbReference>
<keyword evidence="11" id="KW-1185">Reference proteome</keyword>
<dbReference type="CDD" id="cd03223">
    <property type="entry name" value="ABCD_peroxisomal_ALDP"/>
    <property type="match status" value="1"/>
</dbReference>
<dbReference type="Pfam" id="PF06472">
    <property type="entry name" value="ABC_membrane_2"/>
    <property type="match status" value="1"/>
</dbReference>
<evidence type="ECO:0000256" key="2">
    <source>
        <dbReference type="ARBA" id="ARBA00022448"/>
    </source>
</evidence>
<dbReference type="GO" id="GO:0005778">
    <property type="term" value="C:peroxisomal membrane"/>
    <property type="evidence" value="ECO:0007669"/>
    <property type="project" value="TreeGrafter"/>
</dbReference>
<accession>A0AAX6S164</accession>